<reference evidence="3 4" key="1">
    <citation type="journal article" date="2008" name="Proc. Natl. Acad. Sci. U.S.A.">
        <title>The genome of Cyanothece 51142, a unicellular diazotrophic cyanobacterium important in the marine nitrogen cycle.</title>
        <authorList>
            <person name="Welsh E.A."/>
            <person name="Liberton M."/>
            <person name="Stoeckel J."/>
            <person name="Loh T."/>
            <person name="Elvitigala T."/>
            <person name="Wang C."/>
            <person name="Wollam A."/>
            <person name="Fulton R.S."/>
            <person name="Clifton S.W."/>
            <person name="Jacobs J.M."/>
            <person name="Aurora R."/>
            <person name="Ghosh B.K."/>
            <person name="Sherman L.A."/>
            <person name="Smith R.D."/>
            <person name="Wilson R.K."/>
            <person name="Pakrasi H.B."/>
        </authorList>
    </citation>
    <scope>NUCLEOTIDE SEQUENCE [LARGE SCALE GENOMIC DNA]</scope>
    <source>
        <strain evidence="4">ATCC 51142 / BH68</strain>
    </source>
</reference>
<name>B1WSQ9_CROS5</name>
<dbReference type="EMBL" id="CP000806">
    <property type="protein sequence ID" value="ACB53638.1"/>
    <property type="molecule type" value="Genomic_DNA"/>
</dbReference>
<evidence type="ECO:0000256" key="1">
    <source>
        <dbReference type="SAM" id="MobiDB-lite"/>
    </source>
</evidence>
<dbReference type="KEGG" id="cyt:cce_4290"/>
<sequence length="186" mass="20191">MNAIDTSNMNKSYQKIVVIVSGFALLISMTVAGFSFRQTPSSSPEANSEAVSPEERLKSIIEGYESVLEREPDNPTAKQGLEEALRAFIATQAQAGNLEQAIPPMEKLAALVPENEQYQEILKQMKQAQQQAQSAPPPSQPEVTNPESDEPLPLIIPEAQEDSNPLLNPQENSNPLSPSGTNPNPN</sequence>
<dbReference type="Proteomes" id="UP000001203">
    <property type="component" value="Chromosome circular"/>
</dbReference>
<protein>
    <submittedName>
        <fullName evidence="3">Uncharacterized protein</fullName>
    </submittedName>
</protein>
<organism evidence="3 4">
    <name type="scientific">Crocosphaera subtropica (strain ATCC 51142 / BH68)</name>
    <name type="common">Cyanothece sp. (strain ATCC 51142)</name>
    <dbReference type="NCBI Taxonomy" id="43989"/>
    <lineage>
        <taxon>Bacteria</taxon>
        <taxon>Bacillati</taxon>
        <taxon>Cyanobacteriota</taxon>
        <taxon>Cyanophyceae</taxon>
        <taxon>Oscillatoriophycideae</taxon>
        <taxon>Chroococcales</taxon>
        <taxon>Aphanothecaceae</taxon>
        <taxon>Crocosphaera</taxon>
        <taxon>Crocosphaera subtropica</taxon>
    </lineage>
</organism>
<evidence type="ECO:0000256" key="2">
    <source>
        <dbReference type="SAM" id="Phobius"/>
    </source>
</evidence>
<dbReference type="eggNOG" id="COG0457">
    <property type="taxonomic scope" value="Bacteria"/>
</dbReference>
<dbReference type="HOGENOM" id="CLU_1452207_0_0_3"/>
<gene>
    <name evidence="3" type="ordered locus">cce_4290</name>
</gene>
<dbReference type="RefSeq" id="WP_012362401.1">
    <property type="nucleotide sequence ID" value="NC_010546.1"/>
</dbReference>
<accession>B1WSQ9</accession>
<keyword evidence="2" id="KW-1133">Transmembrane helix</keyword>
<evidence type="ECO:0000313" key="4">
    <source>
        <dbReference type="Proteomes" id="UP000001203"/>
    </source>
</evidence>
<evidence type="ECO:0000313" key="3">
    <source>
        <dbReference type="EMBL" id="ACB53638.1"/>
    </source>
</evidence>
<dbReference type="STRING" id="43989.cce_4290"/>
<dbReference type="Gene3D" id="1.25.40.10">
    <property type="entry name" value="Tetratricopeptide repeat domain"/>
    <property type="match status" value="1"/>
</dbReference>
<dbReference type="InterPro" id="IPR011990">
    <property type="entry name" value="TPR-like_helical_dom_sf"/>
</dbReference>
<keyword evidence="2" id="KW-0812">Transmembrane</keyword>
<feature type="region of interest" description="Disordered" evidence="1">
    <location>
        <begin position="123"/>
        <end position="186"/>
    </location>
</feature>
<feature type="transmembrane region" description="Helical" evidence="2">
    <location>
        <begin position="16"/>
        <end position="36"/>
    </location>
</feature>
<dbReference type="AlphaFoldDB" id="B1WSQ9"/>
<keyword evidence="2" id="KW-0472">Membrane</keyword>
<feature type="compositionally biased region" description="Polar residues" evidence="1">
    <location>
        <begin position="162"/>
        <end position="186"/>
    </location>
</feature>
<keyword evidence="4" id="KW-1185">Reference proteome</keyword>
<proteinExistence type="predicted"/>